<accession>A0A839GI56</accession>
<organism evidence="1 2">
    <name type="scientific">Rufibacter quisquiliarum</name>
    <dbReference type="NCBI Taxonomy" id="1549639"/>
    <lineage>
        <taxon>Bacteria</taxon>
        <taxon>Pseudomonadati</taxon>
        <taxon>Bacteroidota</taxon>
        <taxon>Cytophagia</taxon>
        <taxon>Cytophagales</taxon>
        <taxon>Hymenobacteraceae</taxon>
        <taxon>Rufibacter</taxon>
    </lineage>
</organism>
<comment type="caution">
    <text evidence="1">The sequence shown here is derived from an EMBL/GenBank/DDBJ whole genome shotgun (WGS) entry which is preliminary data.</text>
</comment>
<dbReference type="EMBL" id="JACJIQ010000001">
    <property type="protein sequence ID" value="MBA9075305.1"/>
    <property type="molecule type" value="Genomic_DNA"/>
</dbReference>
<dbReference type="AlphaFoldDB" id="A0A839GI56"/>
<evidence type="ECO:0000313" key="2">
    <source>
        <dbReference type="Proteomes" id="UP000563094"/>
    </source>
</evidence>
<dbReference type="RefSeq" id="WP_066829692.1">
    <property type="nucleotide sequence ID" value="NZ_JACJIQ010000001.1"/>
</dbReference>
<sequence length="65" mass="7075">MKKQLLAFGVQEAVQKPQTARGNEGFATGEQLEKASWDRLAQLKAIYLKQLGYDLQDASAASCCG</sequence>
<dbReference type="Proteomes" id="UP000563094">
    <property type="component" value="Unassembled WGS sequence"/>
</dbReference>
<reference evidence="1 2" key="1">
    <citation type="submission" date="2020-08" db="EMBL/GenBank/DDBJ databases">
        <title>Genomic Encyclopedia of Type Strains, Phase IV (KMG-IV): sequencing the most valuable type-strain genomes for metagenomic binning, comparative biology and taxonomic classification.</title>
        <authorList>
            <person name="Goeker M."/>
        </authorList>
    </citation>
    <scope>NUCLEOTIDE SEQUENCE [LARGE SCALE GENOMIC DNA]</scope>
    <source>
        <strain evidence="1 2">DSM 29854</strain>
    </source>
</reference>
<keyword evidence="2" id="KW-1185">Reference proteome</keyword>
<gene>
    <name evidence="1" type="ORF">FHS90_000002</name>
</gene>
<name>A0A839GI56_9BACT</name>
<protein>
    <submittedName>
        <fullName evidence="1">Uncharacterized protein</fullName>
    </submittedName>
</protein>
<evidence type="ECO:0000313" key="1">
    <source>
        <dbReference type="EMBL" id="MBA9075305.1"/>
    </source>
</evidence>
<proteinExistence type="predicted"/>